<dbReference type="GO" id="GO:0016757">
    <property type="term" value="F:glycosyltransferase activity"/>
    <property type="evidence" value="ECO:0007669"/>
    <property type="project" value="UniProtKB-KW"/>
</dbReference>
<sequence>MLYNMLRRVFMKIIFWVSAFAIIYPMIGYPLTLLLLDKIIKRKNKQDYAYRPMVSVIISAYNEEKVIVKKLTNIMKTDYPNLEVIIANDASTDKTVELCEDFIKKHPDFPIRVNTVKNHLGKTNAQDEAVETAWGEILVFSDANSIFKEDAIKELVSYFTADDIEYVCGSLLYKKDDQASVVAENTYWNMELTLRKIESNIKTIAAGNGAIYACRKKDYRNYNLVSSHDYEMPLYAGLNKKRALYNEKAIAFEKAGATTSDEFKRKVRMQRRILTNIFTNLRRLNIFKYGWFSFFHFNHKTLRFLQAFFHIVLFISNIFLIKHGLIYKLFFLGQLVFIILAILGQLTKAKNKLLYFPRYYSMMMLAQILGAKNEFTGKSKATWEKAESTR</sequence>
<reference evidence="7" key="1">
    <citation type="submission" date="2016-01" db="EMBL/GenBank/DDBJ databases">
        <authorList>
            <person name="Mitreva M."/>
            <person name="Pepin K.H."/>
            <person name="Mihindukulasuriya K.A."/>
            <person name="Fulton R."/>
            <person name="Fronick C."/>
            <person name="O'Laughlin M."/>
            <person name="Miner T."/>
            <person name="Herter B."/>
            <person name="Rosa B.A."/>
            <person name="Cordes M."/>
            <person name="Tomlinson C."/>
            <person name="Wollam A."/>
            <person name="Palsikar V.B."/>
            <person name="Mardis E.R."/>
            <person name="Wilson R.K."/>
        </authorList>
    </citation>
    <scope>NUCLEOTIDE SEQUENCE [LARGE SCALE GENOMIC DNA]</scope>
    <source>
        <strain evidence="7">MJR8151</strain>
    </source>
</reference>
<gene>
    <name evidence="6" type="ORF">HMPREF3200_01637</name>
</gene>
<keyword evidence="2" id="KW-0328">Glycosyltransferase</keyword>
<evidence type="ECO:0000313" key="6">
    <source>
        <dbReference type="EMBL" id="KWZ76684.1"/>
    </source>
</evidence>
<keyword evidence="3 6" id="KW-0808">Transferase</keyword>
<evidence type="ECO:0000256" key="2">
    <source>
        <dbReference type="ARBA" id="ARBA00022676"/>
    </source>
</evidence>
<organism evidence="6 7">
    <name type="scientific">Anaerococcus tetradius</name>
    <dbReference type="NCBI Taxonomy" id="33036"/>
    <lineage>
        <taxon>Bacteria</taxon>
        <taxon>Bacillati</taxon>
        <taxon>Bacillota</taxon>
        <taxon>Tissierellia</taxon>
        <taxon>Tissierellales</taxon>
        <taxon>Peptoniphilaceae</taxon>
        <taxon>Anaerococcus</taxon>
    </lineage>
</organism>
<dbReference type="SUPFAM" id="SSF53448">
    <property type="entry name" value="Nucleotide-diphospho-sugar transferases"/>
    <property type="match status" value="1"/>
</dbReference>
<keyword evidence="7" id="KW-1185">Reference proteome</keyword>
<evidence type="ECO:0000259" key="5">
    <source>
        <dbReference type="Pfam" id="PF00535"/>
    </source>
</evidence>
<dbReference type="PANTHER" id="PTHR43630:SF1">
    <property type="entry name" value="POLY-BETA-1,6-N-ACETYL-D-GLUCOSAMINE SYNTHASE"/>
    <property type="match status" value="1"/>
</dbReference>
<feature type="domain" description="Glycosyltransferase 2-like" evidence="5">
    <location>
        <begin position="55"/>
        <end position="186"/>
    </location>
</feature>
<accession>A0A133KB10</accession>
<evidence type="ECO:0000313" key="7">
    <source>
        <dbReference type="Proteomes" id="UP000070383"/>
    </source>
</evidence>
<dbReference type="AlphaFoldDB" id="A0A133KB10"/>
<dbReference type="InterPro" id="IPR001173">
    <property type="entry name" value="Glyco_trans_2-like"/>
</dbReference>
<evidence type="ECO:0000256" key="4">
    <source>
        <dbReference type="SAM" id="Phobius"/>
    </source>
</evidence>
<dbReference type="Gene3D" id="3.90.550.10">
    <property type="entry name" value="Spore Coat Polysaccharide Biosynthesis Protein SpsA, Chain A"/>
    <property type="match status" value="1"/>
</dbReference>
<evidence type="ECO:0000256" key="1">
    <source>
        <dbReference type="ARBA" id="ARBA00006739"/>
    </source>
</evidence>
<dbReference type="PANTHER" id="PTHR43630">
    <property type="entry name" value="POLY-BETA-1,6-N-ACETYL-D-GLUCOSAMINE SYNTHASE"/>
    <property type="match status" value="1"/>
</dbReference>
<keyword evidence="4" id="KW-0812">Transmembrane</keyword>
<comment type="similarity">
    <text evidence="1">Belongs to the glycosyltransferase 2 family.</text>
</comment>
<dbReference type="EMBL" id="LRPM01000071">
    <property type="protein sequence ID" value="KWZ76684.1"/>
    <property type="molecule type" value="Genomic_DNA"/>
</dbReference>
<feature type="transmembrane region" description="Helical" evidence="4">
    <location>
        <begin position="326"/>
        <end position="346"/>
    </location>
</feature>
<dbReference type="PATRIC" id="fig|33036.3.peg.1620"/>
<dbReference type="STRING" id="33036.HMPREF3200_01637"/>
<evidence type="ECO:0000256" key="3">
    <source>
        <dbReference type="ARBA" id="ARBA00022679"/>
    </source>
</evidence>
<dbReference type="Pfam" id="PF00535">
    <property type="entry name" value="Glycos_transf_2"/>
    <property type="match status" value="1"/>
</dbReference>
<protein>
    <submittedName>
        <fullName evidence="6">Glycosyltransferase, group 2 family protein</fullName>
    </submittedName>
</protein>
<dbReference type="Proteomes" id="UP000070383">
    <property type="component" value="Unassembled WGS sequence"/>
</dbReference>
<comment type="caution">
    <text evidence="6">The sequence shown here is derived from an EMBL/GenBank/DDBJ whole genome shotgun (WGS) entry which is preliminary data.</text>
</comment>
<keyword evidence="4" id="KW-0472">Membrane</keyword>
<proteinExistence type="inferred from homology"/>
<name>A0A133KB10_9FIRM</name>
<dbReference type="InterPro" id="IPR029044">
    <property type="entry name" value="Nucleotide-diphossugar_trans"/>
</dbReference>
<feature type="transmembrane region" description="Helical" evidence="4">
    <location>
        <begin position="13"/>
        <end position="36"/>
    </location>
</feature>
<keyword evidence="4" id="KW-1133">Transmembrane helix</keyword>
<feature type="transmembrane region" description="Helical" evidence="4">
    <location>
        <begin position="302"/>
        <end position="320"/>
    </location>
</feature>